<feature type="compositionally biased region" description="Basic and acidic residues" evidence="7">
    <location>
        <begin position="727"/>
        <end position="736"/>
    </location>
</feature>
<reference evidence="9" key="2">
    <citation type="journal article" date="2023" name="Infect Dis Poverty">
        <title>Chromosome-scale genome of the human blood fluke Schistosoma mekongi and its implications for public health.</title>
        <authorList>
            <person name="Zhou M."/>
            <person name="Xu L."/>
            <person name="Xu D."/>
            <person name="Chen W."/>
            <person name="Khan J."/>
            <person name="Hu Y."/>
            <person name="Huang H."/>
            <person name="Wei H."/>
            <person name="Zhang Y."/>
            <person name="Chusongsang P."/>
            <person name="Tanasarnprasert K."/>
            <person name="Hu X."/>
            <person name="Limpanont Y."/>
            <person name="Lv Z."/>
        </authorList>
    </citation>
    <scope>NUCLEOTIDE SEQUENCE</scope>
    <source>
        <strain evidence="9">LV_2022a</strain>
    </source>
</reference>
<feature type="compositionally biased region" description="Low complexity" evidence="7">
    <location>
        <begin position="568"/>
        <end position="577"/>
    </location>
</feature>
<dbReference type="Proteomes" id="UP001292079">
    <property type="component" value="Unassembled WGS sequence"/>
</dbReference>
<dbReference type="GO" id="GO:0005730">
    <property type="term" value="C:nucleolus"/>
    <property type="evidence" value="ECO:0007669"/>
    <property type="project" value="UniProtKB-SubCell"/>
</dbReference>
<dbReference type="GO" id="GO:0046983">
    <property type="term" value="F:protein dimerization activity"/>
    <property type="evidence" value="ECO:0007669"/>
    <property type="project" value="InterPro"/>
</dbReference>
<evidence type="ECO:0000256" key="7">
    <source>
        <dbReference type="SAM" id="MobiDB-lite"/>
    </source>
</evidence>
<dbReference type="GO" id="GO:0071013">
    <property type="term" value="C:catalytic step 2 spliceosome"/>
    <property type="evidence" value="ECO:0007669"/>
    <property type="project" value="TreeGrafter"/>
</dbReference>
<feature type="region of interest" description="Disordered" evidence="7">
    <location>
        <begin position="526"/>
        <end position="584"/>
    </location>
</feature>
<keyword evidence="10" id="KW-1185">Reference proteome</keyword>
<dbReference type="PANTHER" id="PTHR12928">
    <property type="entry name" value="FRG1 PROTEIN"/>
    <property type="match status" value="1"/>
</dbReference>
<feature type="compositionally biased region" description="Gly residues" evidence="7">
    <location>
        <begin position="546"/>
        <end position="560"/>
    </location>
</feature>
<keyword evidence="3" id="KW-0805">Transcription regulation</keyword>
<feature type="compositionally biased region" description="Basic and acidic residues" evidence="7">
    <location>
        <begin position="648"/>
        <end position="666"/>
    </location>
</feature>
<proteinExistence type="inferred from homology"/>
<evidence type="ECO:0000256" key="3">
    <source>
        <dbReference type="ARBA" id="ARBA00023015"/>
    </source>
</evidence>
<dbReference type="InterPro" id="IPR008999">
    <property type="entry name" value="Actin-crosslinking"/>
</dbReference>
<dbReference type="PANTHER" id="PTHR12928:SF0">
    <property type="entry name" value="FSHD REGION GENE 1"/>
    <property type="match status" value="1"/>
</dbReference>
<dbReference type="CDD" id="cd18945">
    <property type="entry name" value="bHLH_E-protein_TCF4_E2-2"/>
    <property type="match status" value="1"/>
</dbReference>
<dbReference type="Pfam" id="PF06229">
    <property type="entry name" value="FRG1"/>
    <property type="match status" value="1"/>
</dbReference>
<dbReference type="SUPFAM" id="SSF47459">
    <property type="entry name" value="HLH, helix-loop-helix DNA-binding domain"/>
    <property type="match status" value="1"/>
</dbReference>
<dbReference type="InterPro" id="IPR010414">
    <property type="entry name" value="FRG1"/>
</dbReference>
<accession>A0AAE2D797</accession>
<keyword evidence="5" id="KW-0804">Transcription</keyword>
<dbReference type="SUPFAM" id="SSF50405">
    <property type="entry name" value="Actin-crosslinking proteins"/>
    <property type="match status" value="1"/>
</dbReference>
<feature type="compositionally biased region" description="Low complexity" evidence="7">
    <location>
        <begin position="526"/>
        <end position="545"/>
    </location>
</feature>
<dbReference type="Pfam" id="PF00010">
    <property type="entry name" value="HLH"/>
    <property type="match status" value="1"/>
</dbReference>
<feature type="compositionally biased region" description="Polar residues" evidence="7">
    <location>
        <begin position="903"/>
        <end position="914"/>
    </location>
</feature>
<dbReference type="Gene3D" id="4.10.280.10">
    <property type="entry name" value="Helix-loop-helix DNA-binding domain"/>
    <property type="match status" value="1"/>
</dbReference>
<dbReference type="CDD" id="cd23338">
    <property type="entry name" value="beta-trefoil_FSCN_FRG1"/>
    <property type="match status" value="1"/>
</dbReference>
<feature type="domain" description="BHLH" evidence="8">
    <location>
        <begin position="657"/>
        <end position="710"/>
    </location>
</feature>
<feature type="region of interest" description="Disordered" evidence="7">
    <location>
        <begin position="24"/>
        <end position="43"/>
    </location>
</feature>
<keyword evidence="6" id="KW-0539">Nucleus</keyword>
<evidence type="ECO:0000256" key="2">
    <source>
        <dbReference type="ARBA" id="ARBA00010878"/>
    </source>
</evidence>
<evidence type="ECO:0000256" key="4">
    <source>
        <dbReference type="ARBA" id="ARBA00023125"/>
    </source>
</evidence>
<reference evidence="9" key="1">
    <citation type="submission" date="2022-04" db="EMBL/GenBank/DDBJ databases">
        <authorList>
            <person name="Xu L."/>
            <person name="Lv Z."/>
        </authorList>
    </citation>
    <scope>NUCLEOTIDE SEQUENCE</scope>
    <source>
        <strain evidence="9">LV_2022a</strain>
    </source>
</reference>
<evidence type="ECO:0000313" key="10">
    <source>
        <dbReference type="Proteomes" id="UP001292079"/>
    </source>
</evidence>
<dbReference type="InterPro" id="IPR036638">
    <property type="entry name" value="HLH_DNA-bd_sf"/>
</dbReference>
<dbReference type="InterPro" id="IPR011598">
    <property type="entry name" value="bHLH_dom"/>
</dbReference>
<feature type="compositionally biased region" description="Acidic residues" evidence="7">
    <location>
        <begin position="637"/>
        <end position="647"/>
    </location>
</feature>
<dbReference type="Gene3D" id="2.80.10.50">
    <property type="match status" value="1"/>
</dbReference>
<comment type="caution">
    <text evidence="9">The sequence shown here is derived from an EMBL/GenBank/DDBJ whole genome shotgun (WGS) entry which is preliminary data.</text>
</comment>
<gene>
    <name evidence="9" type="ORF">MN116_002696</name>
</gene>
<dbReference type="GO" id="GO:0003677">
    <property type="term" value="F:DNA binding"/>
    <property type="evidence" value="ECO:0007669"/>
    <property type="project" value="UniProtKB-KW"/>
</dbReference>
<evidence type="ECO:0000256" key="1">
    <source>
        <dbReference type="ARBA" id="ARBA00004604"/>
    </source>
</evidence>
<sequence length="1254" mass="136727">MMHSTSSQWLQPLSHNSTAHFPASALPFNHSHQNSPAQSNSSVILTSQLTSSEPLFPLSNTFSVESQPGTFLADINSENQTLDPLGTNYYGFSHDLGSGIDSSPANLWYNPSTQNAPMIGSLQRDRNIIVNCSSGLGCNDDAVQIVPACTSSASQTITSQLYDSMLAIKEPNQVSTVSESDIYSQLSSAHTTLSSNLLTAGNFNCPPITTPLSSSSSSSRNRSNMETIIRTDHHLHDNNSNNHDPCHYTNLNSIIPLGNNTTSCISALCSNNGDIDSTVLGTGVVVDDATKHEIKSMRFQSSNPLVVSSGIFDSYYGIDSTCDGNAIPNAWSNTTSVMNSGCVTGSVHTPNFPSHNDNNSVCQLTSELTSISVYPNSNSSIHPESIHPTHGMNYSATVGGNLYAPSSLRPCPLIELSGSSVQQHPCNLPQSTHPLDPNSSYSIGDFSIHQSSNITPPPSGLIPSGVYEQQQQQHQSLVNLNAHSTISNNSNINNYQSDMMSCSREALMALTGSGVDEINFTTRSSNINLTNSSKSTLSASTSTSHTGGGSSGRGARGGRVAGHKRRSSSVNSSNPVNLESGGNPIEVNTGDVALTSSNTCPLSLNTGMNSECSSLFGDFDNSRNFGRGHTPSVCGTDSEETIDPDETPEQRAERERSRRQANNARERLRVREINDAFKELGQMINLHTGNGQPLTKLMILQQAVTVITGLEQQVRERNLNPKQACLKRREEEKSEASHFSGSGSGGGTSGNSNTQINPIGSAINRLCSNTTNSLNYSTPVTSSTIGSQNTPGHMLDYDPRLSHITHGTPIYGGESLPIVNNRNDYTVSSNTSTGDICTSGYLHSEVQQCSSEPYAHITSQPPHHISVVNNNNFTKNTTPSSNNKKSSENWHSGTVMQSIQLTHSQRFGMNQNSGEEYDDDEEEEDEDDVESSEDETKMSTVLPILNPEVVDSNEKNRHSVLYINFKIMDSYSFVRPGKLKLKGEKKKKYHKRHLQPKLKVEKTERFLEADAHGGWWSAKAFDEVRDSIAIQVYVATDRQSVDGLEVTNSEQDVSDKKFTSACYLSATDEGLLVIGPPRKYGEAPAPEEIFTAMQVSDTKVAFKSGYGRYLGVSTKPDALLTATADAVGVFEQFEPVFQDGRSAMLGANNCFLSVDPTTDDIVFKSQQAKTNEMIAFRSNKPLIHDPLLDMPEEEREGLEKAEVNYVRKFQSWQDQKLRLSKEEFSNVKRARQSGNLYECLLDRREKMKSDRYCK</sequence>
<comment type="subcellular location">
    <subcellularLocation>
        <location evidence="1">Nucleus</location>
        <location evidence="1">Nucleolus</location>
    </subcellularLocation>
</comment>
<evidence type="ECO:0000259" key="8">
    <source>
        <dbReference type="PROSITE" id="PS50888"/>
    </source>
</evidence>
<protein>
    <recommendedName>
        <fullName evidence="8">BHLH domain-containing protein</fullName>
    </recommendedName>
</protein>
<dbReference type="EMBL" id="JALJAT010000002">
    <property type="protein sequence ID" value="KAK4472675.1"/>
    <property type="molecule type" value="Genomic_DNA"/>
</dbReference>
<dbReference type="SMART" id="SM00353">
    <property type="entry name" value="HLH"/>
    <property type="match status" value="1"/>
</dbReference>
<dbReference type="PROSITE" id="PS50888">
    <property type="entry name" value="BHLH"/>
    <property type="match status" value="1"/>
</dbReference>
<dbReference type="GO" id="GO:0051015">
    <property type="term" value="F:actin filament binding"/>
    <property type="evidence" value="ECO:0007669"/>
    <property type="project" value="TreeGrafter"/>
</dbReference>
<dbReference type="AlphaFoldDB" id="A0AAE2D797"/>
<evidence type="ECO:0000313" key="9">
    <source>
        <dbReference type="EMBL" id="KAK4472675.1"/>
    </source>
</evidence>
<feature type="region of interest" description="Disordered" evidence="7">
    <location>
        <begin position="620"/>
        <end position="666"/>
    </location>
</feature>
<name>A0AAE2D797_SCHME</name>
<feature type="region of interest" description="Disordered" evidence="7">
    <location>
        <begin position="727"/>
        <end position="757"/>
    </location>
</feature>
<comment type="similarity">
    <text evidence="2">Belongs to the FRG1 family.</text>
</comment>
<feature type="compositionally biased region" description="Polar residues" evidence="7">
    <location>
        <begin position="30"/>
        <end position="43"/>
    </location>
</feature>
<keyword evidence="4" id="KW-0238">DNA-binding</keyword>
<feature type="compositionally biased region" description="Low complexity" evidence="7">
    <location>
        <begin position="869"/>
        <end position="884"/>
    </location>
</feature>
<dbReference type="GO" id="GO:0055120">
    <property type="term" value="C:striated muscle dense body"/>
    <property type="evidence" value="ECO:0007669"/>
    <property type="project" value="TreeGrafter"/>
</dbReference>
<feature type="compositionally biased region" description="Acidic residues" evidence="7">
    <location>
        <begin position="915"/>
        <end position="933"/>
    </location>
</feature>
<feature type="region of interest" description="Disordered" evidence="7">
    <location>
        <begin position="855"/>
        <end position="891"/>
    </location>
</feature>
<evidence type="ECO:0000256" key="5">
    <source>
        <dbReference type="ARBA" id="ARBA00023163"/>
    </source>
</evidence>
<feature type="region of interest" description="Disordered" evidence="7">
    <location>
        <begin position="903"/>
        <end position="937"/>
    </location>
</feature>
<dbReference type="FunFam" id="4.10.280.10:FF:000001">
    <property type="entry name" value="Putative transcription factor 12"/>
    <property type="match status" value="1"/>
</dbReference>
<organism evidence="9 10">
    <name type="scientific">Schistosoma mekongi</name>
    <name type="common">Parasitic worm</name>
    <dbReference type="NCBI Taxonomy" id="38744"/>
    <lineage>
        <taxon>Eukaryota</taxon>
        <taxon>Metazoa</taxon>
        <taxon>Spiralia</taxon>
        <taxon>Lophotrochozoa</taxon>
        <taxon>Platyhelminthes</taxon>
        <taxon>Trematoda</taxon>
        <taxon>Digenea</taxon>
        <taxon>Strigeidida</taxon>
        <taxon>Schistosomatoidea</taxon>
        <taxon>Schistosomatidae</taxon>
        <taxon>Schistosoma</taxon>
    </lineage>
</organism>
<evidence type="ECO:0000256" key="6">
    <source>
        <dbReference type="ARBA" id="ARBA00023242"/>
    </source>
</evidence>